<comment type="caution">
    <text evidence="1">The sequence shown here is derived from an EMBL/GenBank/DDBJ whole genome shotgun (WGS) entry which is preliminary data.</text>
</comment>
<dbReference type="EMBL" id="LDRT01000033">
    <property type="protein sequence ID" value="KTR95399.1"/>
    <property type="molecule type" value="Genomic_DNA"/>
</dbReference>
<dbReference type="OrthoDB" id="3267842at2"/>
<accession>A0A147EYS7</accession>
<dbReference type="AlphaFoldDB" id="A0A147EYS7"/>
<dbReference type="PATRIC" id="fig|2033.6.peg.2206"/>
<evidence type="ECO:0000313" key="2">
    <source>
        <dbReference type="Proteomes" id="UP000075025"/>
    </source>
</evidence>
<dbReference type="Proteomes" id="UP000075025">
    <property type="component" value="Unassembled WGS sequence"/>
</dbReference>
<gene>
    <name evidence="1" type="ORF">NS220_06155</name>
</gene>
<evidence type="ECO:0000313" key="1">
    <source>
        <dbReference type="EMBL" id="KTR95399.1"/>
    </source>
</evidence>
<protein>
    <submittedName>
        <fullName evidence="1">Uncharacterized protein</fullName>
    </submittedName>
</protein>
<proteinExistence type="predicted"/>
<name>A0A147EYS7_MICTE</name>
<organism evidence="1 2">
    <name type="scientific">Microbacterium testaceum</name>
    <name type="common">Aureobacterium testaceum</name>
    <name type="synonym">Brevibacterium testaceum</name>
    <dbReference type="NCBI Taxonomy" id="2033"/>
    <lineage>
        <taxon>Bacteria</taxon>
        <taxon>Bacillati</taxon>
        <taxon>Actinomycetota</taxon>
        <taxon>Actinomycetes</taxon>
        <taxon>Micrococcales</taxon>
        <taxon>Microbacteriaceae</taxon>
        <taxon>Microbacterium</taxon>
    </lineage>
</organism>
<reference evidence="1 2" key="1">
    <citation type="journal article" date="2016" name="Front. Microbiol.">
        <title>Genomic Resource of Rice Seed Associated Bacteria.</title>
        <authorList>
            <person name="Midha S."/>
            <person name="Bansal K."/>
            <person name="Sharma S."/>
            <person name="Kumar N."/>
            <person name="Patil P.P."/>
            <person name="Chaudhry V."/>
            <person name="Patil P.B."/>
        </authorList>
    </citation>
    <scope>NUCLEOTIDE SEQUENCE [LARGE SCALE GENOMIC DNA]</scope>
    <source>
        <strain evidence="1 2">NS220</strain>
    </source>
</reference>
<sequence length="74" mass="7928">MRPGVATSEVYLSPSQVCDLVPGMTVANLKDLRASGKGPAFCKPTGDSGKVTVYKQSDVIAWVERSRKSTTEQP</sequence>